<dbReference type="GeneID" id="38472706"/>
<name>A0A3M0CZG7_9EURY</name>
<organism evidence="3 4">
    <name type="scientific">Haloplanus aerogenes</name>
    <dbReference type="NCBI Taxonomy" id="660522"/>
    <lineage>
        <taxon>Archaea</taxon>
        <taxon>Methanobacteriati</taxon>
        <taxon>Methanobacteriota</taxon>
        <taxon>Stenosarchaea group</taxon>
        <taxon>Halobacteria</taxon>
        <taxon>Halobacteriales</taxon>
        <taxon>Haloferacaceae</taxon>
        <taxon>Haloplanus</taxon>
    </lineage>
</organism>
<dbReference type="Proteomes" id="UP000277326">
    <property type="component" value="Unassembled WGS sequence"/>
</dbReference>
<feature type="compositionally biased region" description="Polar residues" evidence="1">
    <location>
        <begin position="13"/>
        <end position="28"/>
    </location>
</feature>
<evidence type="ECO:0000313" key="2">
    <source>
        <dbReference type="EMBL" id="AZH26681.1"/>
    </source>
</evidence>
<dbReference type="RefSeq" id="WP_124897096.1">
    <property type="nucleotide sequence ID" value="NZ_CP034145.1"/>
</dbReference>
<evidence type="ECO:0000313" key="5">
    <source>
        <dbReference type="Proteomes" id="UP000282007"/>
    </source>
</evidence>
<gene>
    <name evidence="3" type="ORF">ATH50_3075</name>
    <name evidence="2" type="ORF">DU502_15430</name>
</gene>
<protein>
    <submittedName>
        <fullName evidence="3">Uncharacterized protein</fullName>
    </submittedName>
</protein>
<reference evidence="3" key="3">
    <citation type="submission" date="2018-10" db="EMBL/GenBank/DDBJ databases">
        <authorList>
            <person name="Whitman W."/>
            <person name="Huntemann M."/>
            <person name="Clum A."/>
            <person name="Pillay M."/>
            <person name="Palaniappan K."/>
            <person name="Varghese N."/>
            <person name="Mikhailova N."/>
            <person name="Stamatis D."/>
            <person name="Reddy T."/>
            <person name="Daum C."/>
            <person name="Shapiro N."/>
            <person name="Ivanova N."/>
            <person name="Kyrpides N."/>
            <person name="Woyke T."/>
        </authorList>
    </citation>
    <scope>NUCLEOTIDE SEQUENCE</scope>
    <source>
        <strain evidence="3">CGMCC 1.10124</strain>
    </source>
</reference>
<dbReference type="EMBL" id="REFS01000006">
    <property type="protein sequence ID" value="RMB12919.1"/>
    <property type="molecule type" value="Genomic_DNA"/>
</dbReference>
<reference evidence="3 4" key="1">
    <citation type="journal article" date="2015" name="Stand. Genomic Sci.">
        <title>Genomic Encyclopedia of Bacterial and Archaeal Type Strains, Phase III: the genomes of soil and plant-associated and newly described type strains.</title>
        <authorList>
            <person name="Whitman W.B."/>
            <person name="Woyke T."/>
            <person name="Klenk H.P."/>
            <person name="Zhou Y."/>
            <person name="Lilburn T.G."/>
            <person name="Beck B.J."/>
            <person name="De Vos P."/>
            <person name="Vandamme P."/>
            <person name="Eisen J.A."/>
            <person name="Garrity G."/>
            <person name="Hugenholtz P."/>
            <person name="Kyrpides N.C."/>
        </authorList>
    </citation>
    <scope>NUCLEOTIDE SEQUENCE [LARGE SCALE GENOMIC DNA]</scope>
    <source>
        <strain evidence="3 4">CGMCC 1.10124</strain>
    </source>
</reference>
<proteinExistence type="predicted"/>
<evidence type="ECO:0000313" key="4">
    <source>
        <dbReference type="Proteomes" id="UP000277326"/>
    </source>
</evidence>
<reference evidence="2 5" key="2">
    <citation type="submission" date="2018-07" db="EMBL/GenBank/DDBJ databases">
        <title>Genome sequences of Haloplanus aerogenes JCM 16430T.</title>
        <authorList>
            <person name="Kim Y.B."/>
            <person name="Roh S.W."/>
        </authorList>
    </citation>
    <scope>NUCLEOTIDE SEQUENCE [LARGE SCALE GENOMIC DNA]</scope>
    <source>
        <strain evidence="2 5">JCM 16430</strain>
    </source>
</reference>
<sequence length="76" mass="8530">MELDADRSLGTPGINQQLGINTDPTEQQWLEKRADNTQNPNGELWQHFPEGSTGIAGNPTPNKDPLEVFKLNFNWP</sequence>
<feature type="region of interest" description="Disordered" evidence="1">
    <location>
        <begin position="1"/>
        <end position="66"/>
    </location>
</feature>
<dbReference type="KEGG" id="haer:DU502_15430"/>
<dbReference type="AlphaFoldDB" id="A0A3M0CZG7"/>
<dbReference type="EMBL" id="CP034145">
    <property type="protein sequence ID" value="AZH26681.1"/>
    <property type="molecule type" value="Genomic_DNA"/>
</dbReference>
<dbReference type="Proteomes" id="UP000282007">
    <property type="component" value="Chromosome"/>
</dbReference>
<keyword evidence="5" id="KW-1185">Reference proteome</keyword>
<evidence type="ECO:0000313" key="3">
    <source>
        <dbReference type="EMBL" id="RMB12919.1"/>
    </source>
</evidence>
<evidence type="ECO:0000256" key="1">
    <source>
        <dbReference type="SAM" id="MobiDB-lite"/>
    </source>
</evidence>
<accession>A0A3M0CZG7</accession>